<evidence type="ECO:0000256" key="9">
    <source>
        <dbReference type="ARBA" id="ARBA00023180"/>
    </source>
</evidence>
<dbReference type="FunFam" id="2.40.128.20:FF:000003">
    <property type="entry name" value="Apolipoprotein D"/>
    <property type="match status" value="1"/>
</dbReference>
<gene>
    <name evidence="13" type="primary">LOC118310997</name>
</gene>
<evidence type="ECO:0000256" key="1">
    <source>
        <dbReference type="ARBA" id="ARBA00004613"/>
    </source>
</evidence>
<name>A0A8D3AZ15_SCOMX</name>
<reference evidence="13" key="1">
    <citation type="submission" date="2023-05" db="EMBL/GenBank/DDBJ databases">
        <title>High-quality long-read genome of Scophthalmus maximus.</title>
        <authorList>
            <person name="Lien S."/>
            <person name="Martinez P."/>
        </authorList>
    </citation>
    <scope>NUCLEOTIDE SEQUENCE [LARGE SCALE GENOMIC DNA]</scope>
</reference>
<comment type="similarity">
    <text evidence="2 11">Belongs to the calycin superfamily. Lipocalin family.</text>
</comment>
<dbReference type="GO" id="GO:0000302">
    <property type="term" value="P:response to reactive oxygen species"/>
    <property type="evidence" value="ECO:0007669"/>
    <property type="project" value="TreeGrafter"/>
</dbReference>
<evidence type="ECO:0000256" key="10">
    <source>
        <dbReference type="ARBA" id="ARBA00023283"/>
    </source>
</evidence>
<dbReference type="InterPro" id="IPR022271">
    <property type="entry name" value="Lipocalin_ApoD"/>
</dbReference>
<sequence length="201" mass="21949">MLLFSTGCGEKMNAIQLISITLLSALAAHAQVIMPGRCPKPAVQENFDAARYLGTWYDIQRLPHAFQKGECCTATYSLKSPGVVGVLNRELLADGSINSISGSATAKNPSEPAKLQVSFFENTPPAPYWVLSTDYDNYSLVYSCTDLGVLHVEFAWILSRKPTLPEETLEELHSTLSSIGVRVDKLLTTDQDAAFCSAMQQ</sequence>
<dbReference type="InterPro" id="IPR000566">
    <property type="entry name" value="Lipocln_cytosolic_FA-bd_dom"/>
</dbReference>
<dbReference type="GO" id="GO:0007420">
    <property type="term" value="P:brain development"/>
    <property type="evidence" value="ECO:0007669"/>
    <property type="project" value="InterPro"/>
</dbReference>
<keyword evidence="5" id="KW-0964">Secreted</keyword>
<dbReference type="Gene3D" id="2.40.128.20">
    <property type="match status" value="1"/>
</dbReference>
<feature type="chain" id="PRO_5034371508" description="Apolipoprotein D" evidence="11">
    <location>
        <begin position="31"/>
        <end position="201"/>
    </location>
</feature>
<evidence type="ECO:0000256" key="8">
    <source>
        <dbReference type="ARBA" id="ARBA00023157"/>
    </source>
</evidence>
<feature type="domain" description="Lipocalin/cytosolic fatty-acid binding" evidence="12">
    <location>
        <begin position="48"/>
        <end position="190"/>
    </location>
</feature>
<keyword evidence="6 11" id="KW-0732">Signal</keyword>
<dbReference type="InterPro" id="IPR002969">
    <property type="entry name" value="ApolipopD"/>
</dbReference>
<dbReference type="SUPFAM" id="SSF50814">
    <property type="entry name" value="Lipocalins"/>
    <property type="match status" value="1"/>
</dbReference>
<keyword evidence="4" id="KW-0813">Transport</keyword>
<dbReference type="PRINTS" id="PR01219">
    <property type="entry name" value="APOLIPOPROTD"/>
</dbReference>
<dbReference type="GO" id="GO:0008289">
    <property type="term" value="F:lipid binding"/>
    <property type="evidence" value="ECO:0007669"/>
    <property type="project" value="UniProtKB-KW"/>
</dbReference>
<dbReference type="AlphaFoldDB" id="A0A8D3AZ15"/>
<evidence type="ECO:0000256" key="4">
    <source>
        <dbReference type="ARBA" id="ARBA00022448"/>
    </source>
</evidence>
<dbReference type="GO" id="GO:0005737">
    <property type="term" value="C:cytoplasm"/>
    <property type="evidence" value="ECO:0007669"/>
    <property type="project" value="TreeGrafter"/>
</dbReference>
<comment type="subcellular location">
    <subcellularLocation>
        <location evidence="1">Secreted</location>
    </subcellularLocation>
</comment>
<evidence type="ECO:0000256" key="2">
    <source>
        <dbReference type="ARBA" id="ARBA00006889"/>
    </source>
</evidence>
<dbReference type="GeneTree" id="ENSGT00510000046981"/>
<dbReference type="GO" id="GO:0042246">
    <property type="term" value="P:tissue regeneration"/>
    <property type="evidence" value="ECO:0007669"/>
    <property type="project" value="InterPro"/>
</dbReference>
<evidence type="ECO:0000256" key="11">
    <source>
        <dbReference type="PIRNR" id="PIRNR036893"/>
    </source>
</evidence>
<evidence type="ECO:0000256" key="5">
    <source>
        <dbReference type="ARBA" id="ARBA00022525"/>
    </source>
</evidence>
<accession>A0A8D3AZ15</accession>
<dbReference type="PANTHER" id="PTHR10612">
    <property type="entry name" value="APOLIPOPROTEIN D"/>
    <property type="match status" value="1"/>
</dbReference>
<organism evidence="13 14">
    <name type="scientific">Scophthalmus maximus</name>
    <name type="common">Turbot</name>
    <name type="synonym">Psetta maxima</name>
    <dbReference type="NCBI Taxonomy" id="52904"/>
    <lineage>
        <taxon>Eukaryota</taxon>
        <taxon>Metazoa</taxon>
        <taxon>Chordata</taxon>
        <taxon>Craniata</taxon>
        <taxon>Vertebrata</taxon>
        <taxon>Euteleostomi</taxon>
        <taxon>Actinopterygii</taxon>
        <taxon>Neopterygii</taxon>
        <taxon>Teleostei</taxon>
        <taxon>Neoteleostei</taxon>
        <taxon>Acanthomorphata</taxon>
        <taxon>Carangaria</taxon>
        <taxon>Pleuronectiformes</taxon>
        <taxon>Pleuronectoidei</taxon>
        <taxon>Scophthalmidae</taxon>
        <taxon>Scophthalmus</taxon>
    </lineage>
</organism>
<evidence type="ECO:0000256" key="3">
    <source>
        <dbReference type="ARBA" id="ARBA00019890"/>
    </source>
</evidence>
<evidence type="ECO:0000259" key="12">
    <source>
        <dbReference type="Pfam" id="PF08212"/>
    </source>
</evidence>
<dbReference type="OMA" id="HKYLGRW"/>
<dbReference type="InterPro" id="IPR012674">
    <property type="entry name" value="Calycin"/>
</dbReference>
<dbReference type="CDD" id="cd19437">
    <property type="entry name" value="lipocalin_apoD-like"/>
    <property type="match status" value="1"/>
</dbReference>
<dbReference type="GO" id="GO:0005576">
    <property type="term" value="C:extracellular region"/>
    <property type="evidence" value="ECO:0007669"/>
    <property type="project" value="UniProtKB-SubCell"/>
</dbReference>
<evidence type="ECO:0000256" key="7">
    <source>
        <dbReference type="ARBA" id="ARBA00023121"/>
    </source>
</evidence>
<dbReference type="PANTHER" id="PTHR10612:SF58">
    <property type="entry name" value="APOLIPOPROTEIN D"/>
    <property type="match status" value="1"/>
</dbReference>
<keyword evidence="7" id="KW-0446">Lipid-binding</keyword>
<reference evidence="13" key="2">
    <citation type="submission" date="2025-08" db="UniProtKB">
        <authorList>
            <consortium name="Ensembl"/>
        </authorList>
    </citation>
    <scope>IDENTIFICATION</scope>
</reference>
<evidence type="ECO:0000313" key="14">
    <source>
        <dbReference type="Proteomes" id="UP000694558"/>
    </source>
</evidence>
<evidence type="ECO:0000256" key="6">
    <source>
        <dbReference type="ARBA" id="ARBA00022729"/>
    </source>
</evidence>
<protein>
    <recommendedName>
        <fullName evidence="3">Apolipoprotein D</fullName>
    </recommendedName>
</protein>
<dbReference type="PIRSF" id="PIRSF036893">
    <property type="entry name" value="Lipocalin_ApoD"/>
    <property type="match status" value="1"/>
</dbReference>
<keyword evidence="9" id="KW-0325">Glycoprotein</keyword>
<proteinExistence type="inferred from homology"/>
<dbReference type="PRINTS" id="PR00179">
    <property type="entry name" value="LIPOCALIN"/>
</dbReference>
<feature type="signal peptide" evidence="11">
    <location>
        <begin position="1"/>
        <end position="30"/>
    </location>
</feature>
<keyword evidence="10" id="KW-0873">Pyrrolidone carboxylic acid</keyword>
<keyword evidence="8" id="KW-1015">Disulfide bond</keyword>
<dbReference type="Ensembl" id="ENSSMAT00000026141.2">
    <property type="protein sequence ID" value="ENSSMAP00000025827.1"/>
    <property type="gene ID" value="ENSSMAG00000015800.2"/>
</dbReference>
<dbReference type="GO" id="GO:0006869">
    <property type="term" value="P:lipid transport"/>
    <property type="evidence" value="ECO:0007669"/>
    <property type="project" value="InterPro"/>
</dbReference>
<dbReference type="Proteomes" id="UP000694558">
    <property type="component" value="Chromosome 7"/>
</dbReference>
<evidence type="ECO:0000313" key="13">
    <source>
        <dbReference type="Ensembl" id="ENSSMAP00000025827.1"/>
    </source>
</evidence>
<dbReference type="Pfam" id="PF08212">
    <property type="entry name" value="Lipocalin_2"/>
    <property type="match status" value="1"/>
</dbReference>
<dbReference type="GO" id="GO:0006629">
    <property type="term" value="P:lipid metabolic process"/>
    <property type="evidence" value="ECO:0007669"/>
    <property type="project" value="TreeGrafter"/>
</dbReference>